<dbReference type="SUPFAM" id="SSF55048">
    <property type="entry name" value="Probable ACP-binding domain of malonyl-CoA ACP transacylase"/>
    <property type="match status" value="1"/>
</dbReference>
<dbReference type="PANTHER" id="PTHR42681:SF1">
    <property type="entry name" value="MALONYL-COA-ACYL CARRIER PROTEIN TRANSACYLASE, MITOCHONDRIAL"/>
    <property type="match status" value="1"/>
</dbReference>
<proteinExistence type="inferred from homology"/>
<evidence type="ECO:0000256" key="2">
    <source>
        <dbReference type="ARBA" id="ARBA00013258"/>
    </source>
</evidence>
<dbReference type="GO" id="GO:0006633">
    <property type="term" value="P:fatty acid biosynthetic process"/>
    <property type="evidence" value="ECO:0007669"/>
    <property type="project" value="TreeGrafter"/>
</dbReference>
<evidence type="ECO:0000259" key="6">
    <source>
        <dbReference type="SMART" id="SM00827"/>
    </source>
</evidence>
<dbReference type="Gene3D" id="3.30.70.250">
    <property type="entry name" value="Malonyl-CoA ACP transacylase, ACP-binding"/>
    <property type="match status" value="1"/>
</dbReference>
<dbReference type="PANTHER" id="PTHR42681">
    <property type="entry name" value="MALONYL-COA-ACYL CARRIER PROTEIN TRANSACYLASE, MITOCHONDRIAL"/>
    <property type="match status" value="1"/>
</dbReference>
<keyword evidence="4" id="KW-0012">Acyltransferase</keyword>
<evidence type="ECO:0000313" key="7">
    <source>
        <dbReference type="EMBL" id="CAE0433778.1"/>
    </source>
</evidence>
<dbReference type="GO" id="GO:0005829">
    <property type="term" value="C:cytosol"/>
    <property type="evidence" value="ECO:0007669"/>
    <property type="project" value="TreeGrafter"/>
</dbReference>
<protein>
    <recommendedName>
        <fullName evidence="2">[acyl-carrier-protein] S-malonyltransferase</fullName>
        <ecNumber evidence="2">2.3.1.39</ecNumber>
    </recommendedName>
</protein>
<gene>
    <name evidence="7" type="ORF">ASTO00021_LOCUS4095</name>
</gene>
<dbReference type="InterPro" id="IPR050858">
    <property type="entry name" value="Mal-CoA-ACP_Trans/PKS_FabD"/>
</dbReference>
<organism evidence="7">
    <name type="scientific">Aplanochytrium stocchinoi</name>
    <dbReference type="NCBI Taxonomy" id="215587"/>
    <lineage>
        <taxon>Eukaryota</taxon>
        <taxon>Sar</taxon>
        <taxon>Stramenopiles</taxon>
        <taxon>Bigyra</taxon>
        <taxon>Labyrinthulomycetes</taxon>
        <taxon>Thraustochytrida</taxon>
        <taxon>Thraustochytriidae</taxon>
        <taxon>Aplanochytrium</taxon>
    </lineage>
</organism>
<evidence type="ECO:0000256" key="5">
    <source>
        <dbReference type="ARBA" id="ARBA00048462"/>
    </source>
</evidence>
<dbReference type="InterPro" id="IPR001227">
    <property type="entry name" value="Ac_transferase_dom_sf"/>
</dbReference>
<dbReference type="SMART" id="SM00827">
    <property type="entry name" value="PKS_AT"/>
    <property type="match status" value="1"/>
</dbReference>
<dbReference type="SUPFAM" id="SSF52151">
    <property type="entry name" value="FabD/lysophospholipase-like"/>
    <property type="match status" value="1"/>
</dbReference>
<dbReference type="EMBL" id="HBIN01005653">
    <property type="protein sequence ID" value="CAE0433778.1"/>
    <property type="molecule type" value="Transcribed_RNA"/>
</dbReference>
<evidence type="ECO:0000256" key="4">
    <source>
        <dbReference type="ARBA" id="ARBA00023315"/>
    </source>
</evidence>
<dbReference type="InterPro" id="IPR016035">
    <property type="entry name" value="Acyl_Trfase/lysoPLipase"/>
</dbReference>
<dbReference type="Pfam" id="PF00698">
    <property type="entry name" value="Acyl_transf_1"/>
    <property type="match status" value="1"/>
</dbReference>
<name>A0A7S3LMW9_9STRA</name>
<dbReference type="InterPro" id="IPR024925">
    <property type="entry name" value="Malonyl_CoA-ACP_transAc"/>
</dbReference>
<comment type="catalytic activity">
    <reaction evidence="5">
        <text>holo-[ACP] + malonyl-CoA = malonyl-[ACP] + CoA</text>
        <dbReference type="Rhea" id="RHEA:41792"/>
        <dbReference type="Rhea" id="RHEA-COMP:9623"/>
        <dbReference type="Rhea" id="RHEA-COMP:9685"/>
        <dbReference type="ChEBI" id="CHEBI:57287"/>
        <dbReference type="ChEBI" id="CHEBI:57384"/>
        <dbReference type="ChEBI" id="CHEBI:64479"/>
        <dbReference type="ChEBI" id="CHEBI:78449"/>
        <dbReference type="EC" id="2.3.1.39"/>
    </reaction>
</comment>
<dbReference type="EC" id="2.3.1.39" evidence="2"/>
<dbReference type="GO" id="GO:0004314">
    <property type="term" value="F:[acyl-carrier-protein] S-malonyltransferase activity"/>
    <property type="evidence" value="ECO:0007669"/>
    <property type="project" value="UniProtKB-EC"/>
</dbReference>
<dbReference type="PIRSF" id="PIRSF000446">
    <property type="entry name" value="Mct"/>
    <property type="match status" value="1"/>
</dbReference>
<evidence type="ECO:0000256" key="3">
    <source>
        <dbReference type="ARBA" id="ARBA00022679"/>
    </source>
</evidence>
<dbReference type="AlphaFoldDB" id="A0A7S3LMW9"/>
<feature type="domain" description="Malonyl-CoA:ACP transacylase (MAT)" evidence="6">
    <location>
        <begin position="22"/>
        <end position="321"/>
    </location>
</feature>
<sequence length="343" mass="37247">MSAVNLNIIANLLRKQRRFAFMFPGQGSQHIGMGKEIAENFTDARLVFEEVDEALKYNLSRLMFEGDFNELTLTKNAQPAILANSIATLRVITQEMGLDPSPESGCVCVLGHSLGEFSAMVAAGVIPLSFASKLVRLRGQSMQTAVDNYGQDCTMMALMPISFENASKACEMALDHSSLQHEREVCQIANVNAPKQIVLSGTLSAVDRVVSIAKESFRVKRAVKLDVSAPFHCSIMKDAAVDLEAAIALGLDFVQNPSVPILSNVTALPVLDGHKLMELAVKQVTTTVLWTKCVEAASLDLQTETFVEVGGKVLSGLVPKIRKNVECLSLESFEDIKRLSNSS</sequence>
<dbReference type="InterPro" id="IPR016036">
    <property type="entry name" value="Malonyl_transacylase_ACP-bd"/>
</dbReference>
<evidence type="ECO:0000256" key="1">
    <source>
        <dbReference type="ARBA" id="ARBA00008217"/>
    </source>
</evidence>
<dbReference type="InterPro" id="IPR014043">
    <property type="entry name" value="Acyl_transferase_dom"/>
</dbReference>
<keyword evidence="3" id="KW-0808">Transferase</keyword>
<accession>A0A7S3LMW9</accession>
<comment type="similarity">
    <text evidence="1">Belongs to the FabD family.</text>
</comment>
<dbReference type="Gene3D" id="3.40.366.10">
    <property type="entry name" value="Malonyl-Coenzyme A Acyl Carrier Protein, domain 2"/>
    <property type="match status" value="1"/>
</dbReference>
<reference evidence="7" key="1">
    <citation type="submission" date="2021-01" db="EMBL/GenBank/DDBJ databases">
        <authorList>
            <person name="Corre E."/>
            <person name="Pelletier E."/>
            <person name="Niang G."/>
            <person name="Scheremetjew M."/>
            <person name="Finn R."/>
            <person name="Kale V."/>
            <person name="Holt S."/>
            <person name="Cochrane G."/>
            <person name="Meng A."/>
            <person name="Brown T."/>
            <person name="Cohen L."/>
        </authorList>
    </citation>
    <scope>NUCLEOTIDE SEQUENCE</scope>
    <source>
        <strain evidence="7">GSBS06</strain>
    </source>
</reference>